<keyword evidence="4" id="KW-0143">Chaperone</keyword>
<dbReference type="Proteomes" id="UP000618240">
    <property type="component" value="Unassembled WGS sequence"/>
</dbReference>
<keyword evidence="2" id="KW-0547">Nucleotide-binding</keyword>
<protein>
    <submittedName>
        <fullName evidence="6">ATP-binding protein</fullName>
    </submittedName>
</protein>
<dbReference type="PANTHER" id="PTHR11528">
    <property type="entry name" value="HEAT SHOCK PROTEIN 90 FAMILY MEMBER"/>
    <property type="match status" value="1"/>
</dbReference>
<dbReference type="InterPro" id="IPR036890">
    <property type="entry name" value="HATPase_C_sf"/>
</dbReference>
<reference evidence="6 7" key="1">
    <citation type="submission" date="2021-09" db="EMBL/GenBank/DDBJ databases">
        <title>Genome sequencing and assembly of Chryseobacterium sp. RG1.</title>
        <authorList>
            <person name="Chhetri G."/>
        </authorList>
    </citation>
    <scope>NUCLEOTIDE SEQUENCE [LARGE SCALE GENOMIC DNA]</scope>
    <source>
        <strain evidence="6 7">RG1</strain>
    </source>
</reference>
<dbReference type="EMBL" id="JAERSE020000004">
    <property type="protein sequence ID" value="MCA6068311.1"/>
    <property type="molecule type" value="Genomic_DNA"/>
</dbReference>
<feature type="domain" description="HD-CE" evidence="5">
    <location>
        <begin position="46"/>
        <end position="357"/>
    </location>
</feature>
<dbReference type="InterPro" id="IPR020575">
    <property type="entry name" value="Hsp90_N"/>
</dbReference>
<dbReference type="GO" id="GO:0005524">
    <property type="term" value="F:ATP binding"/>
    <property type="evidence" value="ECO:0007669"/>
    <property type="project" value="UniProtKB-KW"/>
</dbReference>
<dbReference type="PRINTS" id="PR00775">
    <property type="entry name" value="HEATSHOCK90"/>
</dbReference>
<keyword evidence="7" id="KW-1185">Reference proteome</keyword>
<name>A0ABS8A6E8_9FLAO</name>
<evidence type="ECO:0000313" key="7">
    <source>
        <dbReference type="Proteomes" id="UP000618240"/>
    </source>
</evidence>
<organism evidence="6 7">
    <name type="scientific">Chryseobacterium tagetis</name>
    <dbReference type="NCBI Taxonomy" id="2801334"/>
    <lineage>
        <taxon>Bacteria</taxon>
        <taxon>Pseudomonadati</taxon>
        <taxon>Bacteroidota</taxon>
        <taxon>Flavobacteriia</taxon>
        <taxon>Flavobacteriales</taxon>
        <taxon>Weeksellaceae</taxon>
        <taxon>Chryseobacterium group</taxon>
        <taxon>Chryseobacterium</taxon>
    </lineage>
</organism>
<evidence type="ECO:0000256" key="2">
    <source>
        <dbReference type="ARBA" id="ARBA00022741"/>
    </source>
</evidence>
<dbReference type="RefSeq" id="WP_225689534.1">
    <property type="nucleotide sequence ID" value="NZ_JAERSE020000004.1"/>
</dbReference>
<comment type="caution">
    <text evidence="6">The sequence shown here is derived from an EMBL/GenBank/DDBJ whole genome shotgun (WGS) entry which is preliminary data.</text>
</comment>
<sequence length="1138" mass="132715">MIILEELKKRSQLENDSIKIDLKLYNLIDDIEKEARNHLKRVITVLPEFDIHDEKHSERVIKNIEELLGNTVGELSSYELFLLHSSAFLHDCGMAPSEYEINVMKLTEGNEKFYSEKDSIKHDLRPPLKHTEALNVITSNKELLYKNFSLPSKWIFCNSAEKDFISYLAELLLDYQNFRNGFAKELKSVDNIEDFKSINEFIRIDYIRATHHIRIETYIKNLETKFGNAFEQPSWGKKLANDLAKICRSHGENIEFIEQLSVNSQYYGSSSANLQMISMMLRLGDIIHYSFDRAPLNILSSKIFKSEYSFQEWAVKNSGANYSIENGLISYRAYCENPETYFKLHEYIDWIEVEIQNYFKFQRKWKNIYIEKLHDKVERTNISNDESEFLPRRGLGFSLNQKKILELLKGVGLYKDEYACLRELYQNSLDACRCMISKKSKINIQTKGQIQFGVEENEVGKYVYCLDNGIGMSKDIIEKYLLNIGNSYYNSSDFYKEQSKWDGGFTPTSQFGIGILSCFMIGTKIEIVTKSEGGDYISCIISGIHDNFYYKQAVISDREKIIDTGTLVKVYLNDKTEQNLEYSKLKKFGLLLLGAQRRNGNDETAKMWQKHIYKYISGFISVVPDNIEILVRLKDEQFLPILTKPLNVLENKELLQIDIIEDKESLNNFLEWNNNGSKAPTISQIQENISTYPIKIKKQGINFTTFINLPNRNIDFSFKKFNSFQFFLRVYGISIDGISIDDSKVSQFEDYFTHRLIHFDGHLDFTGELRPIISIDRKSIIKYPKECESLIEEISLQYIKEVIEIAKQHIEKFNILNNTLEFNIVWDYVLDRINFADVLFINELSETEYGDVQNKELSNLIGENISIKEFIDAKRIDFHNFNFKELSLLTQKLILSKLISADSINIKDNVIEINMQKFNKNYISKNGYSDIDREQLLFKADKWDVFDEDFDLITGLYPLIPKKMFDELNYFDVEKIGNLVRGIHNFSNGLLGVFSQSPQLIHSKLGLYLGKSSFGRDNSKIYNFSDKRSNIAIFELNDRYAFRKEKRAFVLMVFVSPVELSELDKKELLKHDHDSDYIKGINEGWSLLITSMDKDNVVIISGKATRSDLVNKLSNDFWEEYKDYEFKFIDGTLMTKKK</sequence>
<dbReference type="Pfam" id="PF13589">
    <property type="entry name" value="HATPase_c_3"/>
    <property type="match status" value="1"/>
</dbReference>
<keyword evidence="3 6" id="KW-0067">ATP-binding</keyword>
<accession>A0ABS8A6E8</accession>
<evidence type="ECO:0000256" key="4">
    <source>
        <dbReference type="ARBA" id="ARBA00023186"/>
    </source>
</evidence>
<dbReference type="Pfam" id="PF24391">
    <property type="entry name" value="HD-CE"/>
    <property type="match status" value="1"/>
</dbReference>
<proteinExistence type="inferred from homology"/>
<comment type="similarity">
    <text evidence="1">Belongs to the heat shock protein 90 family.</text>
</comment>
<evidence type="ECO:0000313" key="6">
    <source>
        <dbReference type="EMBL" id="MCA6068311.1"/>
    </source>
</evidence>
<evidence type="ECO:0000256" key="1">
    <source>
        <dbReference type="ARBA" id="ARBA00008239"/>
    </source>
</evidence>
<dbReference type="InterPro" id="IPR001404">
    <property type="entry name" value="Hsp90_fam"/>
</dbReference>
<gene>
    <name evidence="6" type="ORF">JI747_014050</name>
</gene>
<dbReference type="Gene3D" id="3.30.565.10">
    <property type="entry name" value="Histidine kinase-like ATPase, C-terminal domain"/>
    <property type="match status" value="1"/>
</dbReference>
<dbReference type="SUPFAM" id="SSF55874">
    <property type="entry name" value="ATPase domain of HSP90 chaperone/DNA topoisomerase II/histidine kinase"/>
    <property type="match status" value="1"/>
</dbReference>
<evidence type="ECO:0000259" key="5">
    <source>
        <dbReference type="Pfam" id="PF24391"/>
    </source>
</evidence>
<dbReference type="InterPro" id="IPR056471">
    <property type="entry name" value="HD-CE"/>
</dbReference>
<evidence type="ECO:0000256" key="3">
    <source>
        <dbReference type="ARBA" id="ARBA00022840"/>
    </source>
</evidence>